<dbReference type="Gene3D" id="2.40.30.10">
    <property type="entry name" value="Translation factors"/>
    <property type="match status" value="1"/>
</dbReference>
<dbReference type="PIRSF" id="PIRSF006816">
    <property type="entry name" value="Cyc3_hyd_g"/>
    <property type="match status" value="1"/>
</dbReference>
<evidence type="ECO:0000313" key="2">
    <source>
        <dbReference type="EMBL" id="MBS7525958.1"/>
    </source>
</evidence>
<accession>A0ABS5PLF0</accession>
<gene>
    <name evidence="2" type="ORF">KHM83_04605</name>
</gene>
<dbReference type="PANTHER" id="PTHR43513:SF3">
    <property type="entry name" value="DIHYDROOROTATE DEHYDROGENASE B (NAD(+)), ELECTRON TRANSFER SUBUNIT-RELATED"/>
    <property type="match status" value="1"/>
</dbReference>
<dbReference type="Proteomes" id="UP000746471">
    <property type="component" value="Unassembled WGS sequence"/>
</dbReference>
<dbReference type="SUPFAM" id="SSF52343">
    <property type="entry name" value="Ferredoxin reductase-like, C-terminal NADP-linked domain"/>
    <property type="match status" value="1"/>
</dbReference>
<dbReference type="InterPro" id="IPR017927">
    <property type="entry name" value="FAD-bd_FR_type"/>
</dbReference>
<dbReference type="NCBIfam" id="NF004862">
    <property type="entry name" value="PRK06222.1"/>
    <property type="match status" value="1"/>
</dbReference>
<dbReference type="Pfam" id="PF10418">
    <property type="entry name" value="DHODB_Fe-S_bind"/>
    <property type="match status" value="1"/>
</dbReference>
<dbReference type="PANTHER" id="PTHR43513">
    <property type="entry name" value="DIHYDROOROTATE DEHYDROGENASE B (NAD(+)), ELECTRON TRANSFER SUBUNIT"/>
    <property type="match status" value="1"/>
</dbReference>
<dbReference type="InterPro" id="IPR017938">
    <property type="entry name" value="Riboflavin_synthase-like_b-brl"/>
</dbReference>
<comment type="caution">
    <text evidence="2">The sequence shown here is derived from an EMBL/GenBank/DDBJ whole genome shotgun (WGS) entry which is preliminary data.</text>
</comment>
<proteinExistence type="predicted"/>
<dbReference type="InterPro" id="IPR012165">
    <property type="entry name" value="Cyt_c3_hydrogenase_gsu"/>
</dbReference>
<dbReference type="CDD" id="cd06219">
    <property type="entry name" value="DHOD_e_trans_like1"/>
    <property type="match status" value="1"/>
</dbReference>
<feature type="domain" description="FAD-binding FR-type" evidence="1">
    <location>
        <begin position="1"/>
        <end position="95"/>
    </location>
</feature>
<dbReference type="InterPro" id="IPR019480">
    <property type="entry name" value="Dihydroorotate_DH_Fe-S-bd"/>
</dbReference>
<protein>
    <submittedName>
        <fullName evidence="2">Sulfide/dihydroorotate dehydrogenase-like FAD/NAD-binding protein</fullName>
    </submittedName>
</protein>
<dbReference type="InterPro" id="IPR050353">
    <property type="entry name" value="PyrK_electron_transfer"/>
</dbReference>
<dbReference type="InterPro" id="IPR001433">
    <property type="entry name" value="OxRdtase_FAD/NAD-bd"/>
</dbReference>
<name>A0ABS5PLF0_9FIRM</name>
<dbReference type="Pfam" id="PF00175">
    <property type="entry name" value="NAD_binding_1"/>
    <property type="match status" value="1"/>
</dbReference>
<dbReference type="RefSeq" id="WP_213235744.1">
    <property type="nucleotide sequence ID" value="NZ_JAHBCL010000006.1"/>
</dbReference>
<evidence type="ECO:0000259" key="1">
    <source>
        <dbReference type="PROSITE" id="PS51384"/>
    </source>
</evidence>
<dbReference type="SUPFAM" id="SSF63380">
    <property type="entry name" value="Riboflavin synthase domain-like"/>
    <property type="match status" value="1"/>
</dbReference>
<dbReference type="InterPro" id="IPR039261">
    <property type="entry name" value="FNR_nucleotide-bd"/>
</dbReference>
<dbReference type="EMBL" id="JAHBCL010000006">
    <property type="protein sequence ID" value="MBS7525958.1"/>
    <property type="molecule type" value="Genomic_DNA"/>
</dbReference>
<dbReference type="Gene3D" id="3.40.50.80">
    <property type="entry name" value="Nucleotide-binding domain of ferredoxin-NADP reductase (FNR) module"/>
    <property type="match status" value="1"/>
</dbReference>
<organism evidence="2 3">
    <name type="scientific">Fusibacter paucivorans</name>
    <dbReference type="NCBI Taxonomy" id="76009"/>
    <lineage>
        <taxon>Bacteria</taxon>
        <taxon>Bacillati</taxon>
        <taxon>Bacillota</taxon>
        <taxon>Clostridia</taxon>
        <taxon>Eubacteriales</taxon>
        <taxon>Eubacteriales Family XII. Incertae Sedis</taxon>
        <taxon>Fusibacter</taxon>
    </lineage>
</organism>
<evidence type="ECO:0000313" key="3">
    <source>
        <dbReference type="Proteomes" id="UP000746471"/>
    </source>
</evidence>
<sequence>MYKIVRKENLGSSVVQFDVEAPKIAAKAKSGQFIIVRLDEQSERIPLTIADYDREAGTITMIFQAVGFSTNALKTLEAGDSILDVVGPLGTASEIENYGTVVCIGGGVGIAPVYPIARDLKEAGNKVISIIGARNEDLLFWKDKMAAISDELLIATDDGSAGIKGFVTDVLKSVMDRENVDRVWAIGPMVMMKAVANTTRPSGVKTIVSLNPIMVDGTGMCGGCRVQIGTETKFACVDGPEFDGHLVDFDLAMRRSSVYKTEELQAVEHDHQCRIGGIGKCH</sequence>
<dbReference type="PROSITE" id="PS51384">
    <property type="entry name" value="FAD_FR"/>
    <property type="match status" value="1"/>
</dbReference>
<keyword evidence="3" id="KW-1185">Reference proteome</keyword>
<reference evidence="2 3" key="1">
    <citation type="submission" date="2021-05" db="EMBL/GenBank/DDBJ databases">
        <title>Fusibacter ferrireducens sp. nov., an anaerobic, sulfur- and Fe-reducing bacterium isolated from the mangrove sediment.</title>
        <authorList>
            <person name="Qiu D."/>
        </authorList>
    </citation>
    <scope>NUCLEOTIDE SEQUENCE [LARGE SCALE GENOMIC DNA]</scope>
    <source>
        <strain evidence="2 3">DSM 12116</strain>
    </source>
</reference>